<protein>
    <submittedName>
        <fullName evidence="3">Ligand-gated ion channel isoform B</fullName>
    </submittedName>
</protein>
<evidence type="ECO:0000313" key="3">
    <source>
        <dbReference type="EMBL" id="PRW57854.1"/>
    </source>
</evidence>
<dbReference type="InterPro" id="IPR036734">
    <property type="entry name" value="Neur_chan_lig-bd_sf"/>
</dbReference>
<comment type="caution">
    <text evidence="3">The sequence shown here is derived from an EMBL/GenBank/DDBJ whole genome shotgun (WGS) entry which is preliminary data.</text>
</comment>
<evidence type="ECO:0000256" key="2">
    <source>
        <dbReference type="SAM" id="Phobius"/>
    </source>
</evidence>
<feature type="transmembrane region" description="Helical" evidence="2">
    <location>
        <begin position="632"/>
        <end position="651"/>
    </location>
</feature>
<dbReference type="Proteomes" id="UP000239899">
    <property type="component" value="Unassembled WGS sequence"/>
</dbReference>
<dbReference type="EMBL" id="LHPG02000006">
    <property type="protein sequence ID" value="PRW57854.1"/>
    <property type="molecule type" value="Genomic_DNA"/>
</dbReference>
<dbReference type="GO" id="GO:0004888">
    <property type="term" value="F:transmembrane signaling receptor activity"/>
    <property type="evidence" value="ECO:0007669"/>
    <property type="project" value="InterPro"/>
</dbReference>
<evidence type="ECO:0000313" key="4">
    <source>
        <dbReference type="Proteomes" id="UP000239899"/>
    </source>
</evidence>
<dbReference type="Gene3D" id="1.20.58.390">
    <property type="entry name" value="Neurotransmitter-gated ion-channel transmembrane domain"/>
    <property type="match status" value="2"/>
</dbReference>
<feature type="transmembrane region" description="Helical" evidence="2">
    <location>
        <begin position="603"/>
        <end position="620"/>
    </location>
</feature>
<feature type="transmembrane region" description="Helical" evidence="2">
    <location>
        <begin position="125"/>
        <end position="142"/>
    </location>
</feature>
<comment type="subcellular location">
    <subcellularLocation>
        <location evidence="1">Membrane</location>
        <topology evidence="1">Multi-pass membrane protein</topology>
    </subcellularLocation>
</comment>
<dbReference type="PANTHER" id="PTHR18945">
    <property type="entry name" value="NEUROTRANSMITTER GATED ION CHANNEL"/>
    <property type="match status" value="1"/>
</dbReference>
<accession>A0A2P6TUY3</accession>
<dbReference type="InterPro" id="IPR036719">
    <property type="entry name" value="Neuro-gated_channel_TM_sf"/>
</dbReference>
<sequence>MRNYPYEAFNAEQQLTLTDTSKLVAGHPGLQLVPSAVSVEGVHFARTVGDLTNGFSVHPQAALQLYRFNRSAWFPGHMIAQPHPADVAPFTALNTSTAGLLDDTVQMVVFRFKVWRSYWSGQLNTNWPVLAVAMMALLVFWIPEEELTARVELCAALFLTLIAIQFVVSDRAVSRNDYFTPPQIMVIMTGGFILFIAFESVVCYYILKWNTLKQRRRVLWRAAKQHTMQRQTAKAAAAAALAELGQSSGGDEEGNTLGCSPSVSKSGISAGAGDIELGGASSLRKDARSGWLASRGRSTVRTPPNSDEYNAYLAWLVNKICLVLVFISYCIGTVFAMSVHGYGGLLGAPDALLPLSDLSSCKMESPLKGQGLPSLNTTQVFLSIRLERLLDVDDYKFKHENVATYWLSWADPGAEAAIRARTVAAANESADHAACRRPCSNRVADVRCCDTIFLPSLYFYNADAFPEDREIGYSIDTTASGAVVWETTVHAFFYQALSMRNYPVDEFHLETQLTLTDTSRLVAGHPGLQLVPSGVSVEAALELYRFNRSAWYQGRMMVQAHAADIAPFTALNASTAGLLDDTIQMAVFRYTVRRSFWSNNLNTIWPVLAVALLSVLVFWIPEDELAARIELCAALFLTLIAIQFVVSDRAVARTDYLTPPQSLILLTGGYILAIACQSVVCYYICKWNTFKQRRQDMWQAVKERRMQCRAAKAADAAASASQDGCDEEEVVKPLECLSMDKTELSADDSQLCAEAAAGGTARKKVRGCLCCKPRRKVQLPPRTDDYNAFVAWVVNKVCLVFAVISYCLATMLFLLVGYGQPFRAPDALLSLSDLSSCKVPGVMPGVAGSCPSGPLAASEL</sequence>
<dbReference type="GO" id="GO:0016020">
    <property type="term" value="C:membrane"/>
    <property type="evidence" value="ECO:0007669"/>
    <property type="project" value="UniProtKB-SubCell"/>
</dbReference>
<feature type="transmembrane region" description="Helical" evidence="2">
    <location>
        <begin position="184"/>
        <end position="207"/>
    </location>
</feature>
<feature type="transmembrane region" description="Helical" evidence="2">
    <location>
        <begin position="149"/>
        <end position="168"/>
    </location>
</feature>
<reference evidence="3 4" key="1">
    <citation type="journal article" date="2018" name="Plant J.">
        <title>Genome sequences of Chlorella sorokiniana UTEX 1602 and Micractinium conductrix SAG 241.80: implications to maltose excretion by a green alga.</title>
        <authorList>
            <person name="Arriola M.B."/>
            <person name="Velmurugan N."/>
            <person name="Zhang Y."/>
            <person name="Plunkett M.H."/>
            <person name="Hondzo H."/>
            <person name="Barney B.M."/>
        </authorList>
    </citation>
    <scope>NUCLEOTIDE SEQUENCE [LARGE SCALE GENOMIC DNA]</scope>
    <source>
        <strain evidence="4">UTEX 1602</strain>
    </source>
</reference>
<dbReference type="SUPFAM" id="SSF90112">
    <property type="entry name" value="Neurotransmitter-gated ion-channel transmembrane pore"/>
    <property type="match status" value="2"/>
</dbReference>
<dbReference type="AlphaFoldDB" id="A0A2P6TUY3"/>
<dbReference type="OrthoDB" id="2016799at2759"/>
<dbReference type="InterPro" id="IPR006201">
    <property type="entry name" value="Neur_channel"/>
</dbReference>
<feature type="transmembrane region" description="Helical" evidence="2">
    <location>
        <begin position="663"/>
        <end position="685"/>
    </location>
</feature>
<feature type="transmembrane region" description="Helical" evidence="2">
    <location>
        <begin position="797"/>
        <end position="818"/>
    </location>
</feature>
<dbReference type="Gene3D" id="2.70.170.10">
    <property type="entry name" value="Neurotransmitter-gated ion-channel ligand-binding domain"/>
    <property type="match status" value="1"/>
</dbReference>
<gene>
    <name evidence="3" type="ORF">C2E21_3336</name>
</gene>
<proteinExistence type="predicted"/>
<name>A0A2P6TUY3_CHLSO</name>
<dbReference type="InterPro" id="IPR038050">
    <property type="entry name" value="Neuro_actylchol_rec"/>
</dbReference>
<keyword evidence="2" id="KW-1133">Transmembrane helix</keyword>
<keyword evidence="4" id="KW-1185">Reference proteome</keyword>
<organism evidence="3 4">
    <name type="scientific">Chlorella sorokiniana</name>
    <name type="common">Freshwater green alga</name>
    <dbReference type="NCBI Taxonomy" id="3076"/>
    <lineage>
        <taxon>Eukaryota</taxon>
        <taxon>Viridiplantae</taxon>
        <taxon>Chlorophyta</taxon>
        <taxon>core chlorophytes</taxon>
        <taxon>Trebouxiophyceae</taxon>
        <taxon>Chlorellales</taxon>
        <taxon>Chlorellaceae</taxon>
        <taxon>Chlorella clade</taxon>
        <taxon>Chlorella</taxon>
    </lineage>
</organism>
<keyword evidence="2" id="KW-0472">Membrane</keyword>
<dbReference type="GO" id="GO:0005230">
    <property type="term" value="F:extracellular ligand-gated monoatomic ion channel activity"/>
    <property type="evidence" value="ECO:0007669"/>
    <property type="project" value="InterPro"/>
</dbReference>
<keyword evidence="2" id="KW-0812">Transmembrane</keyword>
<feature type="transmembrane region" description="Helical" evidence="2">
    <location>
        <begin position="320"/>
        <end position="343"/>
    </location>
</feature>
<evidence type="ECO:0000256" key="1">
    <source>
        <dbReference type="ARBA" id="ARBA00004141"/>
    </source>
</evidence>